<dbReference type="Pfam" id="PF00512">
    <property type="entry name" value="HisKA"/>
    <property type="match status" value="1"/>
</dbReference>
<keyword evidence="3" id="KW-0597">Phosphoprotein</keyword>
<dbReference type="GO" id="GO:0000155">
    <property type="term" value="F:phosphorelay sensor kinase activity"/>
    <property type="evidence" value="ECO:0007669"/>
    <property type="project" value="InterPro"/>
</dbReference>
<gene>
    <name evidence="10" type="ORF">A2160_05395</name>
</gene>
<dbReference type="GO" id="GO:0004721">
    <property type="term" value="F:phosphoprotein phosphatase activity"/>
    <property type="evidence" value="ECO:0007669"/>
    <property type="project" value="TreeGrafter"/>
</dbReference>
<comment type="catalytic activity">
    <reaction evidence="1">
        <text>ATP + protein L-histidine = ADP + protein N-phospho-L-histidine.</text>
        <dbReference type="EC" id="2.7.13.3"/>
    </reaction>
</comment>
<dbReference type="GO" id="GO:0016036">
    <property type="term" value="P:cellular response to phosphate starvation"/>
    <property type="evidence" value="ECO:0007669"/>
    <property type="project" value="TreeGrafter"/>
</dbReference>
<evidence type="ECO:0000256" key="1">
    <source>
        <dbReference type="ARBA" id="ARBA00000085"/>
    </source>
</evidence>
<dbReference type="Proteomes" id="UP000177006">
    <property type="component" value="Unassembled WGS sequence"/>
</dbReference>
<evidence type="ECO:0000259" key="9">
    <source>
        <dbReference type="PROSITE" id="PS50109"/>
    </source>
</evidence>
<dbReference type="SMART" id="SM00387">
    <property type="entry name" value="HATPase_c"/>
    <property type="match status" value="1"/>
</dbReference>
<dbReference type="Gene3D" id="3.30.565.10">
    <property type="entry name" value="Histidine kinase-like ATPase, C-terminal domain"/>
    <property type="match status" value="1"/>
</dbReference>
<feature type="transmembrane region" description="Helical" evidence="8">
    <location>
        <begin position="78"/>
        <end position="97"/>
    </location>
</feature>
<dbReference type="SUPFAM" id="SSF47384">
    <property type="entry name" value="Homodimeric domain of signal transducing histidine kinase"/>
    <property type="match status" value="1"/>
</dbReference>
<evidence type="ECO:0000256" key="8">
    <source>
        <dbReference type="SAM" id="Phobius"/>
    </source>
</evidence>
<dbReference type="InterPro" id="IPR005467">
    <property type="entry name" value="His_kinase_dom"/>
</dbReference>
<evidence type="ECO:0000313" key="11">
    <source>
        <dbReference type="Proteomes" id="UP000177006"/>
    </source>
</evidence>
<evidence type="ECO:0000256" key="2">
    <source>
        <dbReference type="ARBA" id="ARBA00012438"/>
    </source>
</evidence>
<dbReference type="InterPro" id="IPR003661">
    <property type="entry name" value="HisK_dim/P_dom"/>
</dbReference>
<dbReference type="InterPro" id="IPR036097">
    <property type="entry name" value="HisK_dim/P_sf"/>
</dbReference>
<dbReference type="FunFam" id="1.10.287.130:FF:000001">
    <property type="entry name" value="Two-component sensor histidine kinase"/>
    <property type="match status" value="1"/>
</dbReference>
<name>A0A1F5E6L2_9BACT</name>
<comment type="caution">
    <text evidence="10">The sequence shown here is derived from an EMBL/GenBank/DDBJ whole genome shotgun (WGS) entry which is preliminary data.</text>
</comment>
<evidence type="ECO:0000256" key="5">
    <source>
        <dbReference type="ARBA" id="ARBA00022777"/>
    </source>
</evidence>
<evidence type="ECO:0000313" key="10">
    <source>
        <dbReference type="EMBL" id="OGD63047.1"/>
    </source>
</evidence>
<dbReference type="InterPro" id="IPR050351">
    <property type="entry name" value="BphY/WalK/GraS-like"/>
</dbReference>
<keyword evidence="6" id="KW-0902">Two-component regulatory system</keyword>
<keyword evidence="8" id="KW-0812">Transmembrane</keyword>
<evidence type="ECO:0000256" key="3">
    <source>
        <dbReference type="ARBA" id="ARBA00022553"/>
    </source>
</evidence>
<sequence>MVSVRLRLTLLYSVFFFALIWTLSFGLYLWMSQSFGEGYITHVQQRHQTNSLTFPFDEGRITTVTIAGAVALDELRDILLILNGLLLIIIPPISWWLTSKTLGPMLRVHEQQRQFVSDASHEMRTPLSILSGEMEVALNKNRTAREYKKVIKSSKEEIDRLAKLVQNLLFLAQTDFVNQPLKLQPVDITDLLQTIINDLNPKIKKRKIKFKFEPPERTLNVSGYASMLSMLFNNLLDNAIKYSPEKGSIDVKIIPGRTQVAVRIEDKGAGIAPADQEKIFRRFYRVDLSRSKTKGFGLGLAIAKSIVDRHRGRIMVSSHPGQGSTFAVYLPKNSQN</sequence>
<keyword evidence="4" id="KW-0808">Transferase</keyword>
<dbReference type="Pfam" id="PF02518">
    <property type="entry name" value="HATPase_c"/>
    <property type="match status" value="1"/>
</dbReference>
<feature type="transmembrane region" description="Helical" evidence="8">
    <location>
        <begin position="9"/>
        <end position="31"/>
    </location>
</feature>
<dbReference type="FunFam" id="3.30.565.10:FF:000006">
    <property type="entry name" value="Sensor histidine kinase WalK"/>
    <property type="match status" value="1"/>
</dbReference>
<organism evidence="10 11">
    <name type="scientific">Candidatus Beckwithbacteria bacterium RBG_13_42_9</name>
    <dbReference type="NCBI Taxonomy" id="1797457"/>
    <lineage>
        <taxon>Bacteria</taxon>
        <taxon>Candidatus Beckwithiibacteriota</taxon>
    </lineage>
</organism>
<evidence type="ECO:0000256" key="6">
    <source>
        <dbReference type="ARBA" id="ARBA00023012"/>
    </source>
</evidence>
<dbReference type="EMBL" id="MEZK01000013">
    <property type="protein sequence ID" value="OGD63047.1"/>
    <property type="molecule type" value="Genomic_DNA"/>
</dbReference>
<dbReference type="PANTHER" id="PTHR45453:SF1">
    <property type="entry name" value="PHOSPHATE REGULON SENSOR PROTEIN PHOR"/>
    <property type="match status" value="1"/>
</dbReference>
<dbReference type="CDD" id="cd00082">
    <property type="entry name" value="HisKA"/>
    <property type="match status" value="1"/>
</dbReference>
<reference evidence="10 11" key="1">
    <citation type="journal article" date="2016" name="Nat. Commun.">
        <title>Thousands of microbial genomes shed light on interconnected biogeochemical processes in an aquifer system.</title>
        <authorList>
            <person name="Anantharaman K."/>
            <person name="Brown C.T."/>
            <person name="Hug L.A."/>
            <person name="Sharon I."/>
            <person name="Castelle C.J."/>
            <person name="Probst A.J."/>
            <person name="Thomas B.C."/>
            <person name="Singh A."/>
            <person name="Wilkins M.J."/>
            <person name="Karaoz U."/>
            <person name="Brodie E.L."/>
            <person name="Williams K.H."/>
            <person name="Hubbard S.S."/>
            <person name="Banfield J.F."/>
        </authorList>
    </citation>
    <scope>NUCLEOTIDE SEQUENCE [LARGE SCALE GENOMIC DNA]</scope>
</reference>
<evidence type="ECO:0000256" key="7">
    <source>
        <dbReference type="ARBA" id="ARBA00023136"/>
    </source>
</evidence>
<keyword evidence="7 8" id="KW-0472">Membrane</keyword>
<dbReference type="STRING" id="1797457.A2160_05395"/>
<keyword evidence="5" id="KW-0418">Kinase</keyword>
<dbReference type="Gene3D" id="1.10.287.130">
    <property type="match status" value="1"/>
</dbReference>
<dbReference type="PROSITE" id="PS50109">
    <property type="entry name" value="HIS_KIN"/>
    <property type="match status" value="1"/>
</dbReference>
<dbReference type="InterPro" id="IPR036890">
    <property type="entry name" value="HATPase_C_sf"/>
</dbReference>
<keyword evidence="8" id="KW-1133">Transmembrane helix</keyword>
<dbReference type="GO" id="GO:0005886">
    <property type="term" value="C:plasma membrane"/>
    <property type="evidence" value="ECO:0007669"/>
    <property type="project" value="TreeGrafter"/>
</dbReference>
<dbReference type="InterPro" id="IPR003594">
    <property type="entry name" value="HATPase_dom"/>
</dbReference>
<protein>
    <recommendedName>
        <fullName evidence="2">histidine kinase</fullName>
        <ecNumber evidence="2">2.7.13.3</ecNumber>
    </recommendedName>
</protein>
<dbReference type="InterPro" id="IPR004358">
    <property type="entry name" value="Sig_transdc_His_kin-like_C"/>
</dbReference>
<dbReference type="PANTHER" id="PTHR45453">
    <property type="entry name" value="PHOSPHATE REGULON SENSOR PROTEIN PHOR"/>
    <property type="match status" value="1"/>
</dbReference>
<proteinExistence type="predicted"/>
<feature type="domain" description="Histidine kinase" evidence="9">
    <location>
        <begin position="118"/>
        <end position="334"/>
    </location>
</feature>
<dbReference type="PRINTS" id="PR00344">
    <property type="entry name" value="BCTRLSENSOR"/>
</dbReference>
<accession>A0A1F5E6L2</accession>
<dbReference type="SUPFAM" id="SSF55874">
    <property type="entry name" value="ATPase domain of HSP90 chaperone/DNA topoisomerase II/histidine kinase"/>
    <property type="match status" value="1"/>
</dbReference>
<dbReference type="EC" id="2.7.13.3" evidence="2"/>
<dbReference type="SMART" id="SM00388">
    <property type="entry name" value="HisKA"/>
    <property type="match status" value="1"/>
</dbReference>
<dbReference type="AlphaFoldDB" id="A0A1F5E6L2"/>
<evidence type="ECO:0000256" key="4">
    <source>
        <dbReference type="ARBA" id="ARBA00022679"/>
    </source>
</evidence>